<comment type="caution">
    <text evidence="6">The sequence shown here is derived from an EMBL/GenBank/DDBJ whole genome shotgun (WGS) entry which is preliminary data.</text>
</comment>
<dbReference type="InterPro" id="IPR011251">
    <property type="entry name" value="Luciferase-like_dom"/>
</dbReference>
<keyword evidence="1 4" id="KW-0963">Cytoplasm</keyword>
<dbReference type="PANTHER" id="PTHR43244:SF1">
    <property type="entry name" value="5,10-METHYLENETETRAHYDROMETHANOPTERIN REDUCTASE"/>
    <property type="match status" value="1"/>
</dbReference>
<dbReference type="HAMAP" id="MF_01091">
    <property type="entry name" value="F420_mer"/>
    <property type="match status" value="1"/>
</dbReference>
<organism evidence="6 7">
    <name type="scientific">Halarchaeum acidiphilum MH1-52-1</name>
    <dbReference type="NCBI Taxonomy" id="1261545"/>
    <lineage>
        <taxon>Archaea</taxon>
        <taxon>Methanobacteriati</taxon>
        <taxon>Methanobacteriota</taxon>
        <taxon>Stenosarchaea group</taxon>
        <taxon>Halobacteria</taxon>
        <taxon>Halobacteriales</taxon>
        <taxon>Halobacteriaceae</taxon>
    </lineage>
</organism>
<dbReference type="Gene3D" id="3.20.20.30">
    <property type="entry name" value="Luciferase-like domain"/>
    <property type="match status" value="1"/>
</dbReference>
<dbReference type="InterPro" id="IPR050564">
    <property type="entry name" value="F420-G6PD/mer"/>
</dbReference>
<name>U3AE21_9EURY</name>
<keyword evidence="7" id="KW-1185">Reference proteome</keyword>
<evidence type="ECO:0000259" key="5">
    <source>
        <dbReference type="Pfam" id="PF00296"/>
    </source>
</evidence>
<dbReference type="RefSeq" id="WP_021780374.1">
    <property type="nucleotide sequence ID" value="NZ_BATA01000044.1"/>
</dbReference>
<dbReference type="EMBL" id="BATA01000044">
    <property type="protein sequence ID" value="GAD53018.1"/>
    <property type="molecule type" value="Genomic_DNA"/>
</dbReference>
<evidence type="ECO:0000256" key="4">
    <source>
        <dbReference type="HAMAP-Rule" id="MF_01091"/>
    </source>
</evidence>
<dbReference type="PANTHER" id="PTHR43244">
    <property type="match status" value="1"/>
</dbReference>
<dbReference type="eggNOG" id="arCOG02410">
    <property type="taxonomic scope" value="Archaea"/>
</dbReference>
<keyword evidence="3 4" id="KW-0560">Oxidoreductase</keyword>
<keyword evidence="2 4" id="KW-0554">One-carbon metabolism</keyword>
<dbReference type="OrthoDB" id="213164at2157"/>
<dbReference type="GO" id="GO:0016705">
    <property type="term" value="F:oxidoreductase activity, acting on paired donors, with incorporation or reduction of molecular oxygen"/>
    <property type="evidence" value="ECO:0007669"/>
    <property type="project" value="InterPro"/>
</dbReference>
<dbReference type="NCBIfam" id="NF002619">
    <property type="entry name" value="PRK02271.1"/>
    <property type="match status" value="1"/>
</dbReference>
<proteinExistence type="inferred from homology"/>
<comment type="function">
    <text evidence="4">Catalyzes the oxidation of methyl-H(4)MPT to methylene-H(4)MPT.</text>
</comment>
<evidence type="ECO:0000313" key="7">
    <source>
        <dbReference type="Proteomes" id="UP000016986"/>
    </source>
</evidence>
<accession>U3AE21</accession>
<dbReference type="InterPro" id="IPR019946">
    <property type="entry name" value="MeH4methanopterin_reductase"/>
</dbReference>
<evidence type="ECO:0000313" key="6">
    <source>
        <dbReference type="EMBL" id="GAD53018.1"/>
    </source>
</evidence>
<dbReference type="GO" id="GO:0006730">
    <property type="term" value="P:one-carbon metabolic process"/>
    <property type="evidence" value="ECO:0007669"/>
    <property type="project" value="UniProtKB-UniRule"/>
</dbReference>
<evidence type="ECO:0000256" key="2">
    <source>
        <dbReference type="ARBA" id="ARBA00022563"/>
    </source>
</evidence>
<dbReference type="AlphaFoldDB" id="U3AE21"/>
<dbReference type="EC" id="1.5.98.2" evidence="4"/>
<evidence type="ECO:0000256" key="1">
    <source>
        <dbReference type="ARBA" id="ARBA00022490"/>
    </source>
</evidence>
<feature type="domain" description="Luciferase-like" evidence="5">
    <location>
        <begin position="13"/>
        <end position="298"/>
    </location>
</feature>
<gene>
    <name evidence="4" type="primary">mer</name>
    <name evidence="6" type="ORF">MBEHAL_1778</name>
</gene>
<dbReference type="GO" id="GO:0005737">
    <property type="term" value="C:cytoplasm"/>
    <property type="evidence" value="ECO:0007669"/>
    <property type="project" value="UniProtKB-SubCell"/>
</dbReference>
<evidence type="ECO:0000256" key="3">
    <source>
        <dbReference type="ARBA" id="ARBA00023002"/>
    </source>
</evidence>
<reference evidence="6 7" key="1">
    <citation type="submission" date="2013-09" db="EMBL/GenBank/DDBJ databases">
        <title>Whole genome sequencing of Halarchaeum acidiphilum strain MH1-52-1.</title>
        <authorList>
            <person name="Shimane Y."/>
            <person name="Minegishi H."/>
            <person name="Nishi S."/>
            <person name="Echigo A."/>
            <person name="Shuto A."/>
            <person name="Konishi M."/>
            <person name="Ito T."/>
            <person name="Ohkuma M."/>
            <person name="Ohta Y."/>
            <person name="Nagano Y."/>
            <person name="Tsubouchi T."/>
            <person name="Mori K."/>
            <person name="Usui K."/>
            <person name="Kamekura M."/>
            <person name="Usami R."/>
            <person name="Takaki Y."/>
            <person name="Hatada Y."/>
        </authorList>
    </citation>
    <scope>NUCLEOTIDE SEQUENCE [LARGE SCALE GENOMIC DNA]</scope>
    <source>
        <strain evidence="6 7">JCM 16109</strain>
    </source>
</reference>
<sequence>MTDADDASVGVELTPEVPTETIASLAERAERVGFERVFVSSHYNNRDPFVALSRAAGATESVRLGPGVVNPYETHPVALASRMATLDERSGGRALFGLGAGDASTLANLGVERDQPLERVLETIRVSRALWEGERVDHDGTFRAVDAGLNYDAGRIPVSVGAQGPDMIRMAAAHADGVLLNAAHPTDLAWSADRVAEGVAERSSDLPPLDAVAFASVSVAEDAADAREAARPPVAFVAAGAPRPVLERHGLDPDRAATIGDAISAGAFSEAFAAVSPAMIDAFCIAGDPATVEERIRAALDYVDGFVAAAPLGPDNAAAIDLLGDVLDRVSRR</sequence>
<comment type="subcellular location">
    <subcellularLocation>
        <location evidence="4">Cytoplasm</location>
    </subcellularLocation>
</comment>
<protein>
    <recommendedName>
        <fullName evidence="4">5,10-methylenetetrahydromethanopterin reductase</fullName>
        <ecNumber evidence="4">1.5.98.2</ecNumber>
    </recommendedName>
    <alternativeName>
        <fullName evidence="4">Coenzyme F420-dependent N(5),N(10)-methylenetetrahydromethanopterin reductase</fullName>
    </alternativeName>
    <alternativeName>
        <fullName evidence="4">Methylene-H(4)MPT reductase</fullName>
    </alternativeName>
</protein>
<dbReference type="Proteomes" id="UP000016986">
    <property type="component" value="Unassembled WGS sequence"/>
</dbReference>
<dbReference type="InterPro" id="IPR036661">
    <property type="entry name" value="Luciferase-like_sf"/>
</dbReference>
<dbReference type="SUPFAM" id="SSF51679">
    <property type="entry name" value="Bacterial luciferase-like"/>
    <property type="match status" value="1"/>
</dbReference>
<comment type="similarity">
    <text evidence="4">Belongs to the mer family.</text>
</comment>
<comment type="catalytic activity">
    <reaction evidence="4">
        <text>5-methyl-5,6,7,8-tetrahydromethanopterin + oxidized coenzyme F420-(gamma-L-Glu)(n) + H(+) = 5,10-methylenetetrahydromethanopterin + reduced coenzyme F420-(gamma-L-Glu)(n)</text>
        <dbReference type="Rhea" id="RHEA:21144"/>
        <dbReference type="Rhea" id="RHEA-COMP:12939"/>
        <dbReference type="Rhea" id="RHEA-COMP:14378"/>
        <dbReference type="ChEBI" id="CHEBI:15378"/>
        <dbReference type="ChEBI" id="CHEBI:57818"/>
        <dbReference type="ChEBI" id="CHEBI:58116"/>
        <dbReference type="ChEBI" id="CHEBI:133980"/>
        <dbReference type="ChEBI" id="CHEBI:139511"/>
        <dbReference type="EC" id="1.5.98.2"/>
    </reaction>
</comment>
<dbReference type="GO" id="GO:0018537">
    <property type="term" value="F:coenzyme F420-dependent N5,N10-methenyltetrahydromethanopterin reductase activity"/>
    <property type="evidence" value="ECO:0007669"/>
    <property type="project" value="UniProtKB-UniRule"/>
</dbReference>
<dbReference type="Pfam" id="PF00296">
    <property type="entry name" value="Bac_luciferase"/>
    <property type="match status" value="1"/>
</dbReference>